<reference evidence="2 3" key="1">
    <citation type="submission" date="2024-07" db="EMBL/GenBank/DDBJ databases">
        <title>Chromosome-level genome assembly of the water stick insect Ranatra chinensis (Heteroptera: Nepidae).</title>
        <authorList>
            <person name="Liu X."/>
        </authorList>
    </citation>
    <scope>NUCLEOTIDE SEQUENCE [LARGE SCALE GENOMIC DNA]</scope>
    <source>
        <strain evidence="2">Cailab_2021Rc</strain>
        <tissue evidence="2">Muscle</tissue>
    </source>
</reference>
<comment type="caution">
    <text evidence="2">The sequence shown here is derived from an EMBL/GenBank/DDBJ whole genome shotgun (WGS) entry which is preliminary data.</text>
</comment>
<evidence type="ECO:0000313" key="3">
    <source>
        <dbReference type="Proteomes" id="UP001558652"/>
    </source>
</evidence>
<keyword evidence="3" id="KW-1185">Reference proteome</keyword>
<accession>A0ABD0YLA3</accession>
<feature type="compositionally biased region" description="Basic residues" evidence="1">
    <location>
        <begin position="105"/>
        <end position="114"/>
    </location>
</feature>
<gene>
    <name evidence="2" type="ORF">AAG570_005111</name>
</gene>
<protein>
    <submittedName>
        <fullName evidence="2">Uncharacterized protein</fullName>
    </submittedName>
</protein>
<dbReference type="AlphaFoldDB" id="A0ABD0YLA3"/>
<evidence type="ECO:0000256" key="1">
    <source>
        <dbReference type="SAM" id="MobiDB-lite"/>
    </source>
</evidence>
<dbReference type="Proteomes" id="UP001558652">
    <property type="component" value="Unassembled WGS sequence"/>
</dbReference>
<evidence type="ECO:0000313" key="2">
    <source>
        <dbReference type="EMBL" id="KAL1116639.1"/>
    </source>
</evidence>
<feature type="compositionally biased region" description="Basic and acidic residues" evidence="1">
    <location>
        <begin position="128"/>
        <end position="142"/>
    </location>
</feature>
<sequence length="240" mass="27032">MFYQNKKQETTEIAGYYLFFKFEFWNTAKILMLPPGIESGYTALQAVALSTELKRRSEINQAVRQPRITQETSLRILYITTVNRESEEKKENRVTFCGTNPSSLNHRKAGRKLARPTPFSFNTNSGRGDNRQGTKPSNRREVSSLTQFPTLADKFFAVRHLPPPPLPGRGTVTDRSFAVHSSADLFLSAEGKVEKILIGSPKPHKKYHGLVVNGSCGIHQRGEKGELRRMASSVELIVDH</sequence>
<dbReference type="EMBL" id="JBFDAA010000017">
    <property type="protein sequence ID" value="KAL1116639.1"/>
    <property type="molecule type" value="Genomic_DNA"/>
</dbReference>
<name>A0ABD0YLA3_9HEMI</name>
<organism evidence="2 3">
    <name type="scientific">Ranatra chinensis</name>
    <dbReference type="NCBI Taxonomy" id="642074"/>
    <lineage>
        <taxon>Eukaryota</taxon>
        <taxon>Metazoa</taxon>
        <taxon>Ecdysozoa</taxon>
        <taxon>Arthropoda</taxon>
        <taxon>Hexapoda</taxon>
        <taxon>Insecta</taxon>
        <taxon>Pterygota</taxon>
        <taxon>Neoptera</taxon>
        <taxon>Paraneoptera</taxon>
        <taxon>Hemiptera</taxon>
        <taxon>Heteroptera</taxon>
        <taxon>Panheteroptera</taxon>
        <taxon>Nepomorpha</taxon>
        <taxon>Nepidae</taxon>
        <taxon>Ranatrinae</taxon>
        <taxon>Ranatra</taxon>
    </lineage>
</organism>
<feature type="region of interest" description="Disordered" evidence="1">
    <location>
        <begin position="92"/>
        <end position="142"/>
    </location>
</feature>
<proteinExistence type="predicted"/>